<gene>
    <name evidence="3" type="ORF">FWK35_00022918</name>
</gene>
<dbReference type="InterPro" id="IPR013087">
    <property type="entry name" value="Znf_C2H2_type"/>
</dbReference>
<dbReference type="PROSITE" id="PS00028">
    <property type="entry name" value="ZINC_FINGER_C2H2_1"/>
    <property type="match status" value="1"/>
</dbReference>
<feature type="domain" description="C2H2-type" evidence="2">
    <location>
        <begin position="414"/>
        <end position="443"/>
    </location>
</feature>
<dbReference type="AlphaFoldDB" id="A0A6G0XZM8"/>
<keyword evidence="1" id="KW-0479">Metal-binding</keyword>
<comment type="caution">
    <text evidence="3">The sequence shown here is derived from an EMBL/GenBank/DDBJ whole genome shotgun (WGS) entry which is preliminary data.</text>
</comment>
<evidence type="ECO:0000259" key="2">
    <source>
        <dbReference type="PROSITE" id="PS50157"/>
    </source>
</evidence>
<keyword evidence="1" id="KW-0863">Zinc-finger</keyword>
<evidence type="ECO:0000313" key="3">
    <source>
        <dbReference type="EMBL" id="KAF0746138.1"/>
    </source>
</evidence>
<feature type="non-terminal residue" evidence="3">
    <location>
        <position position="1081"/>
    </location>
</feature>
<dbReference type="PROSITE" id="PS50157">
    <property type="entry name" value="ZINC_FINGER_C2H2_2"/>
    <property type="match status" value="1"/>
</dbReference>
<keyword evidence="4" id="KW-1185">Reference proteome</keyword>
<protein>
    <submittedName>
        <fullName evidence="3">SAM domain-containing protein</fullName>
    </submittedName>
</protein>
<sequence>MNKHGIDISCLALITDDMLREIMPMIGDRAKFKANLEEWRKVIALANNQSQFMDLTDSNLSIDIPSPISPTSLTAADSEVSSVFYNQKFSSSDDIQHFQRSSQSDTTGSINLSEVVEKDCDLLNYLKSTTEGKALLATYNGDGLRELQEDPEKSVKTQRLLFLAQEITKIFPKEHLSPSIKKKQQKGNSLIVSTTKEENTKGWAHFFDQTKRLKDTLSLNSKGATQPSDYMKSFPALKNPSGYILVKPGETSSLAAFIILPLLFFPITTKRKKGIPARRPSKIESRDGFITHIKSNSELFETITRPKQKFSQLGITLQPLIIIVGPSINEISKYFVLVNDTYYVLNSIVTAVDTCFKIFHALNLLYPIESLPVWSFIQKGFYKIKTAYDSEYVSVNSLLSDLDINHTTHDFTSYNCEEVGCSRSFHLLNSLKKHLATHNNNECTLTKKTFSTHDVTVKNLSTENINDNTIPIDMLDTIPYIPESSLNNNGSTENSITNVIGSLHANPQIPRNVVQTVVEKMTDIFHSLHQAIKEKTNQLLLNDTISNEYFDHFNNILNAFEHPFTHHNTEYKIIKYFTELGTYIPPHTLYYMNECKLNEKILSNFLQGSVWKDKEKYHECQTVVPIFVFFDDYEIGSALGSHSGIHKLGSVYISIPCLPPHHKSSLNTIFLALLFHSSDRQKFGNNIILKPLIDELNYLRNTGIEIETDDLKVNLKFELGVIIGDNLGIHSITGFVESFSSNHPCRVCNIRKEELRKQCYANDNLLRTVEQYNIDVDKGDVSNSGVKEKCVWHDVIGFNVLTQYDLAFLISYYVHDLKVFSLQILNERIVCFDYGLDKGNKPSVLCIEHIQKNNIRLSASEIQIIDLTTSTTLQKECCELIQTVVAEHNDLYLKYSKQHLRPKYHFILHCHTMIKKFGPLVNLWCMRFEAKHRISKISANSSSNRRNICMSVAIRQQLLLNNLFIKGNLGNTIESGSSNILISDTDIQNIKRFMVIDSLDSLISCSWISIKGTKYQTKMVLTLDVNQDSLPEFGIINDIYFYNNTVVVFKCLKLNTIGFDEHFCSYEGALSPPLIATEINR</sequence>
<reference evidence="3 4" key="1">
    <citation type="submission" date="2019-08" db="EMBL/GenBank/DDBJ databases">
        <title>Whole genome of Aphis craccivora.</title>
        <authorList>
            <person name="Voronova N.V."/>
            <person name="Shulinski R.S."/>
            <person name="Bandarenka Y.V."/>
            <person name="Zhorov D.G."/>
            <person name="Warner D."/>
        </authorList>
    </citation>
    <scope>NUCLEOTIDE SEQUENCE [LARGE SCALE GENOMIC DNA]</scope>
    <source>
        <strain evidence="3">180601</strain>
        <tissue evidence="3">Whole Body</tissue>
    </source>
</reference>
<dbReference type="EMBL" id="VUJU01007313">
    <property type="protein sequence ID" value="KAF0746138.1"/>
    <property type="molecule type" value="Genomic_DNA"/>
</dbReference>
<name>A0A6G0XZM8_APHCR</name>
<keyword evidence="1" id="KW-0862">Zinc</keyword>
<dbReference type="OrthoDB" id="6780164at2759"/>
<dbReference type="Proteomes" id="UP000478052">
    <property type="component" value="Unassembled WGS sequence"/>
</dbReference>
<dbReference type="GO" id="GO:0008270">
    <property type="term" value="F:zinc ion binding"/>
    <property type="evidence" value="ECO:0007669"/>
    <property type="project" value="UniProtKB-KW"/>
</dbReference>
<dbReference type="SMART" id="SM00355">
    <property type="entry name" value="ZnF_C2H2"/>
    <property type="match status" value="1"/>
</dbReference>
<evidence type="ECO:0000313" key="4">
    <source>
        <dbReference type="Proteomes" id="UP000478052"/>
    </source>
</evidence>
<evidence type="ECO:0000256" key="1">
    <source>
        <dbReference type="PROSITE-ProRule" id="PRU00042"/>
    </source>
</evidence>
<accession>A0A6G0XZM8</accession>
<proteinExistence type="predicted"/>
<organism evidence="3 4">
    <name type="scientific">Aphis craccivora</name>
    <name type="common">Cowpea aphid</name>
    <dbReference type="NCBI Taxonomy" id="307492"/>
    <lineage>
        <taxon>Eukaryota</taxon>
        <taxon>Metazoa</taxon>
        <taxon>Ecdysozoa</taxon>
        <taxon>Arthropoda</taxon>
        <taxon>Hexapoda</taxon>
        <taxon>Insecta</taxon>
        <taxon>Pterygota</taxon>
        <taxon>Neoptera</taxon>
        <taxon>Paraneoptera</taxon>
        <taxon>Hemiptera</taxon>
        <taxon>Sternorrhyncha</taxon>
        <taxon>Aphidomorpha</taxon>
        <taxon>Aphidoidea</taxon>
        <taxon>Aphididae</taxon>
        <taxon>Aphidini</taxon>
        <taxon>Aphis</taxon>
        <taxon>Aphis</taxon>
    </lineage>
</organism>